<keyword evidence="11" id="KW-1185">Reference proteome</keyword>
<evidence type="ECO:0000256" key="7">
    <source>
        <dbReference type="ARBA" id="ARBA00049112"/>
    </source>
</evidence>
<evidence type="ECO:0000313" key="11">
    <source>
        <dbReference type="Proteomes" id="UP000005297"/>
    </source>
</evidence>
<comment type="pathway">
    <text evidence="2">Bacterial outer membrane biogenesis; lipopolysaccharide biosynthesis.</text>
</comment>
<name>Q0F059_9PROT</name>
<comment type="subcellular location">
    <subcellularLocation>
        <location evidence="1 8">Cytoplasm</location>
    </subcellularLocation>
</comment>
<feature type="domain" description="DAHP synthetase I/KDSA" evidence="9">
    <location>
        <begin position="12"/>
        <end position="273"/>
    </location>
</feature>
<gene>
    <name evidence="8" type="primary">kdsA</name>
    <name evidence="10" type="ORF">SPV1_09028</name>
</gene>
<dbReference type="OrthoDB" id="5289635at2"/>
<dbReference type="InParanoid" id="Q0F059"/>
<protein>
    <recommendedName>
        <fullName evidence="8">2-dehydro-3-deoxyphosphooctonate aldolase</fullName>
        <ecNumber evidence="8">2.5.1.55</ecNumber>
    </recommendedName>
    <alternativeName>
        <fullName evidence="8">3-deoxy-D-manno-octulosonic acid 8-phosphate synthase</fullName>
    </alternativeName>
    <alternativeName>
        <fullName evidence="8">KDO-8-phosphate synthase</fullName>
        <shortName evidence="8">KDO 8-P synthase</shortName>
        <shortName evidence="8">KDOPS</shortName>
    </alternativeName>
    <alternativeName>
        <fullName evidence="8">Phospho-2-dehydro-3-deoxyoctonate aldolase</fullName>
    </alternativeName>
</protein>
<evidence type="ECO:0000256" key="6">
    <source>
        <dbReference type="ARBA" id="ARBA00022679"/>
    </source>
</evidence>
<dbReference type="InterPro" id="IPR013785">
    <property type="entry name" value="Aldolase_TIM"/>
</dbReference>
<dbReference type="GO" id="GO:0008676">
    <property type="term" value="F:3-deoxy-8-phosphooctulonate synthase activity"/>
    <property type="evidence" value="ECO:0007669"/>
    <property type="project" value="UniProtKB-UniRule"/>
</dbReference>
<dbReference type="NCBIfam" id="NF003543">
    <property type="entry name" value="PRK05198.1"/>
    <property type="match status" value="1"/>
</dbReference>
<dbReference type="HAMAP" id="MF_00056">
    <property type="entry name" value="KDO8P_synth"/>
    <property type="match status" value="1"/>
</dbReference>
<comment type="caution">
    <text evidence="10">The sequence shown here is derived from an EMBL/GenBank/DDBJ whole genome shotgun (WGS) entry which is preliminary data.</text>
</comment>
<evidence type="ECO:0000256" key="8">
    <source>
        <dbReference type="HAMAP-Rule" id="MF_00056"/>
    </source>
</evidence>
<dbReference type="EC" id="2.5.1.55" evidence="8"/>
<organism evidence="10 11">
    <name type="scientific">Mariprofundus ferrooxydans PV-1</name>
    <dbReference type="NCBI Taxonomy" id="314345"/>
    <lineage>
        <taxon>Bacteria</taxon>
        <taxon>Pseudomonadati</taxon>
        <taxon>Pseudomonadota</taxon>
        <taxon>Candidatius Mariprofundia</taxon>
        <taxon>Mariprofundales</taxon>
        <taxon>Mariprofundaceae</taxon>
        <taxon>Mariprofundus</taxon>
    </lineage>
</organism>
<accession>Q0F059</accession>
<dbReference type="STRING" id="314344.AL013_12730"/>
<keyword evidence="8" id="KW-0448">Lipopolysaccharide biosynthesis</keyword>
<dbReference type="eggNOG" id="COG2877">
    <property type="taxonomic scope" value="Bacteria"/>
</dbReference>
<evidence type="ECO:0000256" key="4">
    <source>
        <dbReference type="ARBA" id="ARBA00010499"/>
    </source>
</evidence>
<dbReference type="NCBIfam" id="TIGR01362">
    <property type="entry name" value="KDO8P_synth"/>
    <property type="match status" value="1"/>
</dbReference>
<dbReference type="SUPFAM" id="SSF51569">
    <property type="entry name" value="Aldolase"/>
    <property type="match status" value="1"/>
</dbReference>
<proteinExistence type="inferred from homology"/>
<reference evidence="10 11" key="1">
    <citation type="submission" date="2006-09" db="EMBL/GenBank/DDBJ databases">
        <authorList>
            <person name="Emerson D."/>
            <person name="Ferriera S."/>
            <person name="Johnson J."/>
            <person name="Kravitz S."/>
            <person name="Halpern A."/>
            <person name="Remington K."/>
            <person name="Beeson K."/>
            <person name="Tran B."/>
            <person name="Rogers Y.-H."/>
            <person name="Friedman R."/>
            <person name="Venter J.C."/>
        </authorList>
    </citation>
    <scope>NUCLEOTIDE SEQUENCE [LARGE SCALE GENOMIC DNA]</scope>
    <source>
        <strain evidence="10 11">PV-1</strain>
    </source>
</reference>
<dbReference type="InterPro" id="IPR006269">
    <property type="entry name" value="KDO8P_synthase"/>
</dbReference>
<sequence length="274" mass="29157">MIQKSVAVGPLQLGNELPLVLLAGPCVIEGEAFTLKTAESIAAIAGRCGVPLVFKSSFDKANRTSKDGFRGPGLDEGLRILQRVKDELGLPVVTDVHEMHQVAAVAEVADILQTPAFLCRQTDFIEAVARTGKPVNIKKGQFLAPWDMKHVLEKAQATGNENIMLCERGASFGYNNLVSDMRSLLVMREFGAPLVYDATHSVQQPGGLGGATGGNREFVPGLSRAAVATGVAALFMEVHPEPDKAMSDGPNSLALADLEALLTTLKRLDEVVKA</sequence>
<keyword evidence="6 8" id="KW-0808">Transferase</keyword>
<dbReference type="UniPathway" id="UPA00357">
    <property type="reaction ID" value="UER00474"/>
</dbReference>
<comment type="similarity">
    <text evidence="4 8">Belongs to the KdsA family.</text>
</comment>
<evidence type="ECO:0000259" key="9">
    <source>
        <dbReference type="Pfam" id="PF00793"/>
    </source>
</evidence>
<dbReference type="GO" id="GO:0019294">
    <property type="term" value="P:keto-3-deoxy-D-manno-octulosonic acid biosynthetic process"/>
    <property type="evidence" value="ECO:0007669"/>
    <property type="project" value="UniProtKB-UniRule"/>
</dbReference>
<dbReference type="UniPathway" id="UPA00030"/>
<comment type="pathway">
    <text evidence="3 8">Carbohydrate biosynthesis; 3-deoxy-D-manno-octulosonate biosynthesis; 3-deoxy-D-manno-octulosonate from D-ribulose 5-phosphate: step 2/3.</text>
</comment>
<evidence type="ECO:0000256" key="5">
    <source>
        <dbReference type="ARBA" id="ARBA00022490"/>
    </source>
</evidence>
<dbReference type="GO" id="GO:0005737">
    <property type="term" value="C:cytoplasm"/>
    <property type="evidence" value="ECO:0007669"/>
    <property type="project" value="UniProtKB-SubCell"/>
</dbReference>
<dbReference type="Proteomes" id="UP000005297">
    <property type="component" value="Unassembled WGS sequence"/>
</dbReference>
<evidence type="ECO:0000313" key="10">
    <source>
        <dbReference type="EMBL" id="EAU54825.1"/>
    </source>
</evidence>
<dbReference type="AlphaFoldDB" id="Q0F059"/>
<dbReference type="EMBL" id="AATS01000005">
    <property type="protein sequence ID" value="EAU54825.1"/>
    <property type="molecule type" value="Genomic_DNA"/>
</dbReference>
<comment type="catalytic activity">
    <reaction evidence="7 8">
        <text>D-arabinose 5-phosphate + phosphoenolpyruvate + H2O = 3-deoxy-alpha-D-manno-2-octulosonate-8-phosphate + phosphate</text>
        <dbReference type="Rhea" id="RHEA:14053"/>
        <dbReference type="ChEBI" id="CHEBI:15377"/>
        <dbReference type="ChEBI" id="CHEBI:43474"/>
        <dbReference type="ChEBI" id="CHEBI:57693"/>
        <dbReference type="ChEBI" id="CHEBI:58702"/>
        <dbReference type="ChEBI" id="CHEBI:85985"/>
        <dbReference type="EC" id="2.5.1.55"/>
    </reaction>
</comment>
<keyword evidence="5 8" id="KW-0963">Cytoplasm</keyword>
<dbReference type="InterPro" id="IPR006218">
    <property type="entry name" value="DAHP1/KDSA"/>
</dbReference>
<evidence type="ECO:0000256" key="3">
    <source>
        <dbReference type="ARBA" id="ARBA00004845"/>
    </source>
</evidence>
<dbReference type="PANTHER" id="PTHR21057">
    <property type="entry name" value="PHOSPHO-2-DEHYDRO-3-DEOXYHEPTONATE ALDOLASE"/>
    <property type="match status" value="1"/>
</dbReference>
<dbReference type="RefSeq" id="WP_009849326.1">
    <property type="nucleotide sequence ID" value="NZ_DS022294.1"/>
</dbReference>
<dbReference type="Gene3D" id="3.20.20.70">
    <property type="entry name" value="Aldolase class I"/>
    <property type="match status" value="1"/>
</dbReference>
<evidence type="ECO:0000256" key="2">
    <source>
        <dbReference type="ARBA" id="ARBA00004756"/>
    </source>
</evidence>
<dbReference type="HOGENOM" id="CLU_036666_0_0_0"/>
<dbReference type="Pfam" id="PF00793">
    <property type="entry name" value="DAHP_synth_1"/>
    <property type="match status" value="1"/>
</dbReference>
<evidence type="ECO:0000256" key="1">
    <source>
        <dbReference type="ARBA" id="ARBA00004496"/>
    </source>
</evidence>
<dbReference type="FunCoup" id="Q0F059">
    <property type="interactions" value="411"/>
</dbReference>